<evidence type="ECO:0000313" key="2">
    <source>
        <dbReference type="EMBL" id="EON98895.1"/>
    </source>
</evidence>
<protein>
    <submittedName>
        <fullName evidence="2">Uncharacterized protein</fullName>
    </submittedName>
</protein>
<dbReference type="OrthoDB" id="6017at2759"/>
<dbReference type="Proteomes" id="UP000014074">
    <property type="component" value="Unassembled WGS sequence"/>
</dbReference>
<dbReference type="RefSeq" id="XP_007916319.1">
    <property type="nucleotide sequence ID" value="XM_007918128.1"/>
</dbReference>
<feature type="region of interest" description="Disordered" evidence="1">
    <location>
        <begin position="1"/>
        <end position="35"/>
    </location>
</feature>
<name>R8BHT0_PHAM7</name>
<feature type="compositionally biased region" description="Low complexity" evidence="1">
    <location>
        <begin position="16"/>
        <end position="35"/>
    </location>
</feature>
<proteinExistence type="predicted"/>
<evidence type="ECO:0000256" key="1">
    <source>
        <dbReference type="SAM" id="MobiDB-lite"/>
    </source>
</evidence>
<evidence type="ECO:0000313" key="3">
    <source>
        <dbReference type="Proteomes" id="UP000014074"/>
    </source>
</evidence>
<dbReference type="GeneID" id="19326152"/>
<reference evidence="3" key="1">
    <citation type="journal article" date="2013" name="Genome Announc.">
        <title>Draft genome sequence of the ascomycete Phaeoacremonium aleophilum strain UCR-PA7, a causal agent of the esca disease complex in grapevines.</title>
        <authorList>
            <person name="Blanco-Ulate B."/>
            <person name="Rolshausen P."/>
            <person name="Cantu D."/>
        </authorList>
    </citation>
    <scope>NUCLEOTIDE SEQUENCE [LARGE SCALE GENOMIC DNA]</scope>
    <source>
        <strain evidence="3">UCR-PA7</strain>
    </source>
</reference>
<keyword evidence="3" id="KW-1185">Reference proteome</keyword>
<dbReference type="EMBL" id="KB933184">
    <property type="protein sequence ID" value="EON98895.1"/>
    <property type="molecule type" value="Genomic_DNA"/>
</dbReference>
<dbReference type="AlphaFoldDB" id="R8BHT0"/>
<dbReference type="HOGENOM" id="CLU_847822_0_0_1"/>
<organism evidence="2 3">
    <name type="scientific">Phaeoacremonium minimum (strain UCR-PA7)</name>
    <name type="common">Esca disease fungus</name>
    <name type="synonym">Togninia minima</name>
    <dbReference type="NCBI Taxonomy" id="1286976"/>
    <lineage>
        <taxon>Eukaryota</taxon>
        <taxon>Fungi</taxon>
        <taxon>Dikarya</taxon>
        <taxon>Ascomycota</taxon>
        <taxon>Pezizomycotina</taxon>
        <taxon>Sordariomycetes</taxon>
        <taxon>Sordariomycetidae</taxon>
        <taxon>Togniniales</taxon>
        <taxon>Togniniaceae</taxon>
        <taxon>Phaeoacremonium</taxon>
    </lineage>
</organism>
<dbReference type="KEGG" id="tmn:UCRPA7_5584"/>
<accession>R8BHT0</accession>
<gene>
    <name evidence="2" type="ORF">UCRPA7_5584</name>
</gene>
<sequence length="328" mass="35424">MAELPSPSIGQGGGSIPKPKSSSNGGNESSSSAFSNIIGEIGSGGSIARALCSLEGKPDNGHGGELIIRILMGDHLEHLFAAPGSGQVIVTRPDSNDILPRDYIRILMDLPVRSPDKQDLSTRLRTLAIPSPLHYALPLFDDDGDDDGGHSEPALTWAVLTSAAYRANDDWGREYPKGEILYSTTAEAEPEIEGLPRFVLPVGRPPASVMTYIVVMDITSPDKPLWLVHDAYTSCDDNDHGNLPAERLAPRGLGFVGDTVFDVAPLAKSVKEWHDWAIASSGDAREALERVRRRIEAEGKVVKPLISITWHNRVVEAVKEGYKQHAGK</sequence>